<accession>A0AAV5TZ38</accession>
<reference evidence="1" key="1">
    <citation type="submission" date="2023-10" db="EMBL/GenBank/DDBJ databases">
        <title>Genome assembly of Pristionchus species.</title>
        <authorList>
            <person name="Yoshida K."/>
            <person name="Sommer R.J."/>
        </authorList>
    </citation>
    <scope>NUCLEOTIDE SEQUENCE</scope>
    <source>
        <strain evidence="1">RS0144</strain>
    </source>
</reference>
<sequence length="66" mass="7503">HTLCDRLKHEFDHVCPSATGWYKELYTNVESTSDHGNYSADNEGFLECLGRVSVNREEARADCVPE</sequence>
<gene>
    <name evidence="1" type="ORF">PENTCL1PPCAC_21523</name>
</gene>
<name>A0AAV5TZ38_9BILA</name>
<keyword evidence="2" id="KW-1185">Reference proteome</keyword>
<comment type="caution">
    <text evidence="1">The sequence shown here is derived from an EMBL/GenBank/DDBJ whole genome shotgun (WGS) entry which is preliminary data.</text>
</comment>
<evidence type="ECO:0000313" key="1">
    <source>
        <dbReference type="EMBL" id="GMS99348.1"/>
    </source>
</evidence>
<protein>
    <submittedName>
        <fullName evidence="1">Uncharacterized protein</fullName>
    </submittedName>
</protein>
<dbReference type="EMBL" id="BTSX01000005">
    <property type="protein sequence ID" value="GMS99348.1"/>
    <property type="molecule type" value="Genomic_DNA"/>
</dbReference>
<evidence type="ECO:0000313" key="2">
    <source>
        <dbReference type="Proteomes" id="UP001432027"/>
    </source>
</evidence>
<dbReference type="AlphaFoldDB" id="A0AAV5TZ38"/>
<feature type="non-terminal residue" evidence="1">
    <location>
        <position position="1"/>
    </location>
</feature>
<proteinExistence type="predicted"/>
<organism evidence="1 2">
    <name type="scientific">Pristionchus entomophagus</name>
    <dbReference type="NCBI Taxonomy" id="358040"/>
    <lineage>
        <taxon>Eukaryota</taxon>
        <taxon>Metazoa</taxon>
        <taxon>Ecdysozoa</taxon>
        <taxon>Nematoda</taxon>
        <taxon>Chromadorea</taxon>
        <taxon>Rhabditida</taxon>
        <taxon>Rhabditina</taxon>
        <taxon>Diplogasteromorpha</taxon>
        <taxon>Diplogasteroidea</taxon>
        <taxon>Neodiplogasteridae</taxon>
        <taxon>Pristionchus</taxon>
    </lineage>
</organism>
<feature type="non-terminal residue" evidence="1">
    <location>
        <position position="66"/>
    </location>
</feature>
<dbReference type="Proteomes" id="UP001432027">
    <property type="component" value="Unassembled WGS sequence"/>
</dbReference>